<name>A0A9P3CZA5_9PEZI</name>
<keyword evidence="2" id="KW-0472">Membrane</keyword>
<comment type="caution">
    <text evidence="3">The sequence shown here is derived from an EMBL/GenBank/DDBJ whole genome shotgun (WGS) entry which is preliminary data.</text>
</comment>
<evidence type="ECO:0000256" key="1">
    <source>
        <dbReference type="SAM" id="MobiDB-lite"/>
    </source>
</evidence>
<dbReference type="RefSeq" id="XP_044663442.1">
    <property type="nucleotide sequence ID" value="XM_044807507.1"/>
</dbReference>
<sequence length="177" mass="19125">MDSPTSTTSALTSTTEAATESFTSRPRPENCSVSDIRLPSTFGSYCLAARGHPRMRTCCELYGFSNEIEILQQCHTWCMMNDDAFPDDAASSDGTRRGVRLRTFGNCLVNGTDGLGEFIQPPQLLECNFNDLSGRQSVTPPGWNNDTSTGNSATVLESGGGIGHFFIMVALILVGLR</sequence>
<evidence type="ECO:0000256" key="2">
    <source>
        <dbReference type="SAM" id="Phobius"/>
    </source>
</evidence>
<dbReference type="OrthoDB" id="10436274at2759"/>
<dbReference type="Proteomes" id="UP000825890">
    <property type="component" value="Unassembled WGS sequence"/>
</dbReference>
<evidence type="ECO:0000313" key="3">
    <source>
        <dbReference type="EMBL" id="GIZ48955.1"/>
    </source>
</evidence>
<proteinExistence type="predicted"/>
<organism evidence="3 4">
    <name type="scientific">Cercospora kikuchii</name>
    <dbReference type="NCBI Taxonomy" id="84275"/>
    <lineage>
        <taxon>Eukaryota</taxon>
        <taxon>Fungi</taxon>
        <taxon>Dikarya</taxon>
        <taxon>Ascomycota</taxon>
        <taxon>Pezizomycotina</taxon>
        <taxon>Dothideomycetes</taxon>
        <taxon>Dothideomycetidae</taxon>
        <taxon>Mycosphaerellales</taxon>
        <taxon>Mycosphaerellaceae</taxon>
        <taxon>Cercospora</taxon>
    </lineage>
</organism>
<reference evidence="3 4" key="1">
    <citation type="submission" date="2021-01" db="EMBL/GenBank/DDBJ databases">
        <title>Cercospora kikuchii MAFF 305040 whole genome shotgun sequence.</title>
        <authorList>
            <person name="Kashiwa T."/>
            <person name="Suzuki T."/>
        </authorList>
    </citation>
    <scope>NUCLEOTIDE SEQUENCE [LARGE SCALE GENOMIC DNA]</scope>
    <source>
        <strain evidence="3 4">MAFF 305040</strain>
    </source>
</reference>
<dbReference type="AlphaFoldDB" id="A0A9P3CZA5"/>
<keyword evidence="2" id="KW-0812">Transmembrane</keyword>
<accession>A0A9P3CZA5</accession>
<keyword evidence="4" id="KW-1185">Reference proteome</keyword>
<dbReference type="GeneID" id="68297573"/>
<dbReference type="EMBL" id="BOLY01000008">
    <property type="protein sequence ID" value="GIZ48955.1"/>
    <property type="molecule type" value="Genomic_DNA"/>
</dbReference>
<keyword evidence="2" id="KW-1133">Transmembrane helix</keyword>
<feature type="transmembrane region" description="Helical" evidence="2">
    <location>
        <begin position="158"/>
        <end position="176"/>
    </location>
</feature>
<evidence type="ECO:0000313" key="4">
    <source>
        <dbReference type="Proteomes" id="UP000825890"/>
    </source>
</evidence>
<protein>
    <submittedName>
        <fullName evidence="3">Uncharacterized protein</fullName>
    </submittedName>
</protein>
<feature type="region of interest" description="Disordered" evidence="1">
    <location>
        <begin position="1"/>
        <end position="30"/>
    </location>
</feature>
<feature type="compositionally biased region" description="Low complexity" evidence="1">
    <location>
        <begin position="1"/>
        <end position="24"/>
    </location>
</feature>
<gene>
    <name evidence="3" type="ORF">CKM354_001199800</name>
</gene>